<dbReference type="RefSeq" id="XP_046060593.1">
    <property type="nucleotide sequence ID" value="XM_046204561.1"/>
</dbReference>
<evidence type="ECO:0000256" key="2">
    <source>
        <dbReference type="SAM" id="MobiDB-lite"/>
    </source>
</evidence>
<reference evidence="3" key="1">
    <citation type="journal article" date="2021" name="Open Biol.">
        <title>Shared evolutionary footprints suggest mitochondrial oxidative damage underlies multiple complex I losses in fungi.</title>
        <authorList>
            <person name="Schikora-Tamarit M.A."/>
            <person name="Marcet-Houben M."/>
            <person name="Nosek J."/>
            <person name="Gabaldon T."/>
        </authorList>
    </citation>
    <scope>NUCLEOTIDE SEQUENCE</scope>
    <source>
        <strain evidence="3">CBS6075</strain>
    </source>
</reference>
<feature type="compositionally biased region" description="Acidic residues" evidence="2">
    <location>
        <begin position="211"/>
        <end position="221"/>
    </location>
</feature>
<feature type="coiled-coil region" evidence="1">
    <location>
        <begin position="133"/>
        <end position="160"/>
    </location>
</feature>
<feature type="compositionally biased region" description="Low complexity" evidence="2">
    <location>
        <begin position="351"/>
        <end position="360"/>
    </location>
</feature>
<feature type="region of interest" description="Disordered" evidence="2">
    <location>
        <begin position="177"/>
        <end position="235"/>
    </location>
</feature>
<accession>A0A9P8T4L8</accession>
<protein>
    <recommendedName>
        <fullName evidence="5">Topoisomerase I damage affected protein 11</fullName>
    </recommendedName>
</protein>
<feature type="compositionally biased region" description="Basic and acidic residues" evidence="2">
    <location>
        <begin position="413"/>
        <end position="431"/>
    </location>
</feature>
<feature type="compositionally biased region" description="Polar residues" evidence="2">
    <location>
        <begin position="1"/>
        <end position="15"/>
    </location>
</feature>
<sequence>MSQEQQEQQTFANDTESGDHVFHNRKTEVYTTKLRRNDSDSPFLSSQVAPSNGKRTGINLGLNVFESEVPQKKLDLNTVTPSKSEVNPPDPYGTKPSEDSHSPCSIHHKQLTSETKQEELSHFHGLSDELRLLASKEMEILEIKQQIKNLITRKRTLEFETQDLKIVIEKQLVGQITSSQKSSSRNKGLFEKHTPKSPSSMQKHRMKSVDVSDDPLLEGELSEPRLESTTSVDEEDSKSWFSKPLNLIQQIDSLIYQEIEKLHITPFAGVNSIEEETHVGASLDVKNNDLDAPLQDQGAQSYNLLGTPIKSTRTRPELDSNNTKDVMQSVSNKLWNFVNDVKQNLAVDEISTSSSPLSSPGKARTPSFSNRQSYGLHAKQRKRSMTNPSVSPQSQVLESEGENSPVRLQKYKTTREVELSNLKEKGPKRVDTSNMSP</sequence>
<organism evidence="3 4">
    <name type="scientific">Ogataea philodendri</name>
    <dbReference type="NCBI Taxonomy" id="1378263"/>
    <lineage>
        <taxon>Eukaryota</taxon>
        <taxon>Fungi</taxon>
        <taxon>Dikarya</taxon>
        <taxon>Ascomycota</taxon>
        <taxon>Saccharomycotina</taxon>
        <taxon>Pichiomycetes</taxon>
        <taxon>Pichiales</taxon>
        <taxon>Pichiaceae</taxon>
        <taxon>Ogataea</taxon>
    </lineage>
</organism>
<feature type="compositionally biased region" description="Polar residues" evidence="2">
    <location>
        <begin position="177"/>
        <end position="186"/>
    </location>
</feature>
<name>A0A9P8T4L8_9ASCO</name>
<comment type="caution">
    <text evidence="3">The sequence shown here is derived from an EMBL/GenBank/DDBJ whole genome shotgun (WGS) entry which is preliminary data.</text>
</comment>
<dbReference type="GeneID" id="70235538"/>
<keyword evidence="1" id="KW-0175">Coiled coil</keyword>
<dbReference type="AlphaFoldDB" id="A0A9P8T4L8"/>
<evidence type="ECO:0000313" key="4">
    <source>
        <dbReference type="Proteomes" id="UP000769157"/>
    </source>
</evidence>
<evidence type="ECO:0008006" key="5">
    <source>
        <dbReference type="Google" id="ProtNLM"/>
    </source>
</evidence>
<proteinExistence type="predicted"/>
<dbReference type="EMBL" id="JAEUBE010000295">
    <property type="protein sequence ID" value="KAH3665389.1"/>
    <property type="molecule type" value="Genomic_DNA"/>
</dbReference>
<feature type="compositionally biased region" description="Basic and acidic residues" evidence="2">
    <location>
        <begin position="17"/>
        <end position="28"/>
    </location>
</feature>
<dbReference type="Proteomes" id="UP000769157">
    <property type="component" value="Unassembled WGS sequence"/>
</dbReference>
<evidence type="ECO:0000313" key="3">
    <source>
        <dbReference type="EMBL" id="KAH3665389.1"/>
    </source>
</evidence>
<feature type="compositionally biased region" description="Polar residues" evidence="2">
    <location>
        <begin position="40"/>
        <end position="54"/>
    </location>
</feature>
<keyword evidence="4" id="KW-1185">Reference proteome</keyword>
<feature type="compositionally biased region" description="Polar residues" evidence="2">
    <location>
        <begin position="385"/>
        <end position="397"/>
    </location>
</feature>
<reference evidence="3" key="2">
    <citation type="submission" date="2021-01" db="EMBL/GenBank/DDBJ databases">
        <authorList>
            <person name="Schikora-Tamarit M.A."/>
        </authorList>
    </citation>
    <scope>NUCLEOTIDE SEQUENCE</scope>
    <source>
        <strain evidence="3">CBS6075</strain>
    </source>
</reference>
<dbReference type="OrthoDB" id="4036304at2759"/>
<feature type="region of interest" description="Disordered" evidence="2">
    <location>
        <begin position="71"/>
        <end position="116"/>
    </location>
</feature>
<feature type="region of interest" description="Disordered" evidence="2">
    <location>
        <begin position="350"/>
        <end position="437"/>
    </location>
</feature>
<gene>
    <name evidence="3" type="ORF">OGAPHI_003573</name>
</gene>
<feature type="region of interest" description="Disordered" evidence="2">
    <location>
        <begin position="1"/>
        <end position="58"/>
    </location>
</feature>
<evidence type="ECO:0000256" key="1">
    <source>
        <dbReference type="SAM" id="Coils"/>
    </source>
</evidence>